<dbReference type="Gene3D" id="3.40.1660.10">
    <property type="entry name" value="EreA-like (biosynthetic domain)"/>
    <property type="match status" value="1"/>
</dbReference>
<sequence length="405" mass="45728">MTKNLLYSVLFSCFFSVCTFAQGQSLNWINSHALPITDNENDNKAYYTQLTNLLKDNKICGLGEASHGTHEFYTEKNRIIKYLITNAQYRSIGFEFGYSAIEPINTYLLTGKGDLKLLIQPLRLFNTKEIYDLFEWVKTYNTAKPLKDKVTLFGFDTNYIKSDIDASANFCSAYLAKNATVYTNGAAAIPVLKKITTPDFPLYELSDAEMEIISRLNAEVKLKGASTIKGFNDFKKDLSLLYQGTLLSNPLARDEFMAENLATFQQESKAKTIIWGHNIHFAKDTNMPKAKGMGYHIKEKYGNGYYAIGFDTYKGKVTVLDGNDYVERSFEALPKSYSALFAEAKFPTFFVAFDSAEESPFYNANGNITNIYSNWTNVIALPMKPGVDFDALIFIRETTPSIILK</sequence>
<dbReference type="PANTHER" id="PTHR31299:SF0">
    <property type="entry name" value="ESTERASE, PUTATIVE (AFU_ORTHOLOGUE AFUA_1G05850)-RELATED"/>
    <property type="match status" value="1"/>
</dbReference>
<organism evidence="2 4">
    <name type="scientific">Flavobacterium hydatis</name>
    <name type="common">Cytophaga aquatilis</name>
    <dbReference type="NCBI Taxonomy" id="991"/>
    <lineage>
        <taxon>Bacteria</taxon>
        <taxon>Pseudomonadati</taxon>
        <taxon>Bacteroidota</taxon>
        <taxon>Flavobacteriia</taxon>
        <taxon>Flavobacteriales</taxon>
        <taxon>Flavobacteriaceae</taxon>
        <taxon>Flavobacterium</taxon>
    </lineage>
</organism>
<dbReference type="Gene3D" id="1.20.1440.30">
    <property type="entry name" value="Biosynthetic Protein domain"/>
    <property type="match status" value="1"/>
</dbReference>
<proteinExistence type="predicted"/>
<evidence type="ECO:0000313" key="2">
    <source>
        <dbReference type="EMBL" id="KFF03661.1"/>
    </source>
</evidence>
<dbReference type="AlphaFoldDB" id="A0A085ZGU7"/>
<dbReference type="SUPFAM" id="SSF159501">
    <property type="entry name" value="EreA/ChaN-like"/>
    <property type="match status" value="1"/>
</dbReference>
<reference evidence="2 4" key="1">
    <citation type="submission" date="2014-07" db="EMBL/GenBank/DDBJ databases">
        <title>Genome of Flavobacterium hydatis DSM 2063.</title>
        <authorList>
            <person name="Pipes S.E."/>
            <person name="Stropko S.J."/>
            <person name="Newman J.D."/>
        </authorList>
    </citation>
    <scope>NUCLEOTIDE SEQUENCE [LARGE SCALE GENOMIC DNA]</scope>
    <source>
        <strain evidence="2 4">DSM 2063</strain>
    </source>
</reference>
<dbReference type="EMBL" id="JPRM01000058">
    <property type="protein sequence ID" value="KFF03661.1"/>
    <property type="molecule type" value="Genomic_DNA"/>
</dbReference>
<dbReference type="EMBL" id="MUGY01000022">
    <property type="protein sequence ID" value="OXA92420.1"/>
    <property type="molecule type" value="Genomic_DNA"/>
</dbReference>
<comment type="caution">
    <text evidence="2">The sequence shown here is derived from an EMBL/GenBank/DDBJ whole genome shotgun (WGS) entry which is preliminary data.</text>
</comment>
<feature type="chain" id="PRO_5001801155" description="Erythromycin esterase" evidence="1">
    <location>
        <begin position="22"/>
        <end position="405"/>
    </location>
</feature>
<dbReference type="PANTHER" id="PTHR31299">
    <property type="entry name" value="ESTERASE, PUTATIVE (AFU_ORTHOLOGUE AFUA_1G05850)-RELATED"/>
    <property type="match status" value="1"/>
</dbReference>
<dbReference type="InterPro" id="IPR052036">
    <property type="entry name" value="Hydrolase/PRTase-associated"/>
</dbReference>
<dbReference type="Proteomes" id="UP000198424">
    <property type="component" value="Unassembled WGS sequence"/>
</dbReference>
<evidence type="ECO:0000313" key="4">
    <source>
        <dbReference type="Proteomes" id="UP000028712"/>
    </source>
</evidence>
<evidence type="ECO:0000313" key="5">
    <source>
        <dbReference type="Proteomes" id="UP000198424"/>
    </source>
</evidence>
<evidence type="ECO:0008006" key="6">
    <source>
        <dbReference type="Google" id="ProtNLM"/>
    </source>
</evidence>
<keyword evidence="5" id="KW-1185">Reference proteome</keyword>
<dbReference type="eggNOG" id="COG2312">
    <property type="taxonomic scope" value="Bacteria"/>
</dbReference>
<dbReference type="Gene3D" id="3.30.1870.10">
    <property type="entry name" value="EreA-like, domain 2"/>
    <property type="match status" value="1"/>
</dbReference>
<dbReference type="InterPro" id="IPR007815">
    <property type="entry name" value="Emycin_Estase"/>
</dbReference>
<dbReference type="Proteomes" id="UP000028712">
    <property type="component" value="Unassembled WGS sequence"/>
</dbReference>
<evidence type="ECO:0000313" key="3">
    <source>
        <dbReference type="EMBL" id="OXA92420.1"/>
    </source>
</evidence>
<dbReference type="OrthoDB" id="9810066at2"/>
<dbReference type="RefSeq" id="WP_035628668.1">
    <property type="nucleotide sequence ID" value="NZ_JBEWQG010000035.1"/>
</dbReference>
<protein>
    <recommendedName>
        <fullName evidence="6">Erythromycin esterase</fullName>
    </recommendedName>
</protein>
<gene>
    <name evidence="3" type="ORF">B0A62_15430</name>
    <name evidence="2" type="ORF">IW20_24685</name>
</gene>
<name>A0A085ZGU7_FLAHY</name>
<dbReference type="CDD" id="cd14728">
    <property type="entry name" value="Ere-like"/>
    <property type="match status" value="1"/>
</dbReference>
<feature type="signal peptide" evidence="1">
    <location>
        <begin position="1"/>
        <end position="21"/>
    </location>
</feature>
<dbReference type="Pfam" id="PF05139">
    <property type="entry name" value="Erythro_esteras"/>
    <property type="match status" value="1"/>
</dbReference>
<evidence type="ECO:0000256" key="1">
    <source>
        <dbReference type="SAM" id="SignalP"/>
    </source>
</evidence>
<reference evidence="3 5" key="2">
    <citation type="submission" date="2016-11" db="EMBL/GenBank/DDBJ databases">
        <title>Whole genomes of Flavobacteriaceae.</title>
        <authorList>
            <person name="Stine C."/>
            <person name="Li C."/>
            <person name="Tadesse D."/>
        </authorList>
    </citation>
    <scope>NUCLEOTIDE SEQUENCE [LARGE SCALE GENOMIC DNA]</scope>
    <source>
        <strain evidence="3 5">ATCC 29551</strain>
    </source>
</reference>
<dbReference type="GO" id="GO:0046677">
    <property type="term" value="P:response to antibiotic"/>
    <property type="evidence" value="ECO:0007669"/>
    <property type="project" value="InterPro"/>
</dbReference>
<keyword evidence="1" id="KW-0732">Signal</keyword>
<accession>A0A085ZGU7</accession>